<feature type="transmembrane region" description="Helical" evidence="6">
    <location>
        <begin position="243"/>
        <end position="271"/>
    </location>
</feature>
<feature type="transmembrane region" description="Helical" evidence="6">
    <location>
        <begin position="205"/>
        <end position="223"/>
    </location>
</feature>
<feature type="transmembrane region" description="Helical" evidence="6">
    <location>
        <begin position="291"/>
        <end position="320"/>
    </location>
</feature>
<dbReference type="InterPro" id="IPR050367">
    <property type="entry name" value="APC_superfamily"/>
</dbReference>
<evidence type="ECO:0000256" key="2">
    <source>
        <dbReference type="ARBA" id="ARBA00022475"/>
    </source>
</evidence>
<dbReference type="PANTHER" id="PTHR42770:SF7">
    <property type="entry name" value="MEMBRANE PROTEIN"/>
    <property type="match status" value="1"/>
</dbReference>
<feature type="transmembrane region" description="Helical" evidence="6">
    <location>
        <begin position="88"/>
        <end position="114"/>
    </location>
</feature>
<dbReference type="KEGG" id="lao:AOX59_15900"/>
<dbReference type="PIRSF" id="PIRSF006060">
    <property type="entry name" value="AA_transporter"/>
    <property type="match status" value="1"/>
</dbReference>
<reference evidence="7 8" key="1">
    <citation type="submission" date="2016-01" db="EMBL/GenBank/DDBJ databases">
        <title>Complete genome sequence of strain Lentibacillus amyloliquefaciens LAM0015T isolated from saline sediment.</title>
        <authorList>
            <person name="Wang J.-L."/>
            <person name="He M.-X."/>
        </authorList>
    </citation>
    <scope>NUCLEOTIDE SEQUENCE [LARGE SCALE GENOMIC DNA]</scope>
    <source>
        <strain evidence="7 8">LAM0015</strain>
    </source>
</reference>
<gene>
    <name evidence="7" type="ORF">AOX59_15900</name>
</gene>
<feature type="transmembrane region" description="Helical" evidence="6">
    <location>
        <begin position="134"/>
        <end position="154"/>
    </location>
</feature>
<dbReference type="AlphaFoldDB" id="A0A0U4DX47"/>
<dbReference type="RefSeq" id="WP_068446905.1">
    <property type="nucleotide sequence ID" value="NZ_CP013862.1"/>
</dbReference>
<dbReference type="InterPro" id="IPR002293">
    <property type="entry name" value="AA/rel_permease1"/>
</dbReference>
<proteinExistence type="predicted"/>
<evidence type="ECO:0000256" key="5">
    <source>
        <dbReference type="ARBA" id="ARBA00023136"/>
    </source>
</evidence>
<dbReference type="STRING" id="1472767.AOX59_15900"/>
<evidence type="ECO:0000256" key="1">
    <source>
        <dbReference type="ARBA" id="ARBA00004651"/>
    </source>
</evidence>
<dbReference type="Proteomes" id="UP000050331">
    <property type="component" value="Chromosome"/>
</dbReference>
<keyword evidence="4 6" id="KW-1133">Transmembrane helix</keyword>
<feature type="transmembrane region" description="Helical" evidence="6">
    <location>
        <begin position="341"/>
        <end position="360"/>
    </location>
</feature>
<dbReference type="OrthoDB" id="3181223at2"/>
<sequence>MEQRTTLKRSLKPHWVWAIALGSSIGWGAFVQPTTWMSTAGPLGVILGFGIGALLMMLIAVSYGFLIKSFPVSGGEFAYSYISLGRTHAFISGWFLTLGYLCIVALNASAFALMVKFVFPSILETMHMYTIAGWDVYFTEVIIASVLLGVFGYFNVKGSSFSGRMQFVFCSIMVIGVVAITFMVGAQPGAGLSNVNPLFPTDTTAFAAVISIVAIAPWAYVGFDNVPQAAEEFHFSSKKAFTLIILAIFFAALLYSMMIIATSMSGSWQILVAQEETWGTAEALQGVLGNMGVVILVTALTMGIFTGLNGFTISSSRLLFAMSRAKIIPAAFSKLHPKYKTPYVGIIFTVLVTMLAPWFGRQALTWVVDMSSVGVTIAYFYTCYTAFTLFKQSKDKTFNPKKHVVAPGKKVLAALGMLASVTFLGLLLIPASPAALGMESFIALVVWIILGVIFYSMNRKELKEIPEEELNYLILGNKKIEAKNRT</sequence>
<keyword evidence="3 6" id="KW-0812">Transmembrane</keyword>
<dbReference type="GO" id="GO:0022857">
    <property type="term" value="F:transmembrane transporter activity"/>
    <property type="evidence" value="ECO:0007669"/>
    <property type="project" value="InterPro"/>
</dbReference>
<dbReference type="Gene3D" id="1.20.1740.10">
    <property type="entry name" value="Amino acid/polyamine transporter I"/>
    <property type="match status" value="1"/>
</dbReference>
<keyword evidence="2" id="KW-1003">Cell membrane</keyword>
<accession>A0A0U4DX47</accession>
<organism evidence="7 8">
    <name type="scientific">Lentibacillus amyloliquefaciens</name>
    <dbReference type="NCBI Taxonomy" id="1472767"/>
    <lineage>
        <taxon>Bacteria</taxon>
        <taxon>Bacillati</taxon>
        <taxon>Bacillota</taxon>
        <taxon>Bacilli</taxon>
        <taxon>Bacillales</taxon>
        <taxon>Bacillaceae</taxon>
        <taxon>Lentibacillus</taxon>
    </lineage>
</organism>
<evidence type="ECO:0000256" key="6">
    <source>
        <dbReference type="SAM" id="Phobius"/>
    </source>
</evidence>
<name>A0A0U4DX47_9BACI</name>
<protein>
    <submittedName>
        <fullName evidence="7">Amino acid permease</fullName>
    </submittedName>
</protein>
<keyword evidence="5 6" id="KW-0472">Membrane</keyword>
<dbReference type="Pfam" id="PF13520">
    <property type="entry name" value="AA_permease_2"/>
    <property type="match status" value="1"/>
</dbReference>
<evidence type="ECO:0000313" key="8">
    <source>
        <dbReference type="Proteomes" id="UP000050331"/>
    </source>
</evidence>
<feature type="transmembrane region" description="Helical" evidence="6">
    <location>
        <begin position="12"/>
        <end position="31"/>
    </location>
</feature>
<evidence type="ECO:0000313" key="7">
    <source>
        <dbReference type="EMBL" id="ALX49928.1"/>
    </source>
</evidence>
<feature type="transmembrane region" description="Helical" evidence="6">
    <location>
        <begin position="366"/>
        <end position="390"/>
    </location>
</feature>
<dbReference type="PANTHER" id="PTHR42770">
    <property type="entry name" value="AMINO ACID TRANSPORTER-RELATED"/>
    <property type="match status" value="1"/>
</dbReference>
<feature type="transmembrane region" description="Helical" evidence="6">
    <location>
        <begin position="435"/>
        <end position="455"/>
    </location>
</feature>
<feature type="transmembrane region" description="Helical" evidence="6">
    <location>
        <begin position="411"/>
        <end position="429"/>
    </location>
</feature>
<feature type="transmembrane region" description="Helical" evidence="6">
    <location>
        <begin position="166"/>
        <end position="185"/>
    </location>
</feature>
<comment type="subcellular location">
    <subcellularLocation>
        <location evidence="1">Cell membrane</location>
        <topology evidence="1">Multi-pass membrane protein</topology>
    </subcellularLocation>
</comment>
<dbReference type="EMBL" id="CP013862">
    <property type="protein sequence ID" value="ALX49928.1"/>
    <property type="molecule type" value="Genomic_DNA"/>
</dbReference>
<feature type="transmembrane region" description="Helical" evidence="6">
    <location>
        <begin position="43"/>
        <end position="67"/>
    </location>
</feature>
<evidence type="ECO:0000256" key="3">
    <source>
        <dbReference type="ARBA" id="ARBA00022692"/>
    </source>
</evidence>
<keyword evidence="8" id="KW-1185">Reference proteome</keyword>
<dbReference type="GO" id="GO:0005886">
    <property type="term" value="C:plasma membrane"/>
    <property type="evidence" value="ECO:0007669"/>
    <property type="project" value="UniProtKB-SubCell"/>
</dbReference>
<evidence type="ECO:0000256" key="4">
    <source>
        <dbReference type="ARBA" id="ARBA00022989"/>
    </source>
</evidence>